<name>A0A382VYG5_9ZZZZ</name>
<accession>A0A382VYG5</accession>
<sequence>MAGTVVKIKQSAVAGKTPEAGDLQQGELALNTADIKLYSKNAAGAIITLASGAEEALPVVHDMGNHNRDVIFAGGDSNDTIFVTHGSYDGGGA</sequence>
<dbReference type="EMBL" id="UINC01155662">
    <property type="protein sequence ID" value="SVD51646.1"/>
    <property type="molecule type" value="Genomic_DNA"/>
</dbReference>
<protein>
    <submittedName>
        <fullName evidence="1">Uncharacterized protein</fullName>
    </submittedName>
</protein>
<proteinExistence type="predicted"/>
<gene>
    <name evidence="1" type="ORF">METZ01_LOCUS404500</name>
</gene>
<dbReference type="AlphaFoldDB" id="A0A382VYG5"/>
<organism evidence="1">
    <name type="scientific">marine metagenome</name>
    <dbReference type="NCBI Taxonomy" id="408172"/>
    <lineage>
        <taxon>unclassified sequences</taxon>
        <taxon>metagenomes</taxon>
        <taxon>ecological metagenomes</taxon>
    </lineage>
</organism>
<reference evidence="1" key="1">
    <citation type="submission" date="2018-05" db="EMBL/GenBank/DDBJ databases">
        <authorList>
            <person name="Lanie J.A."/>
            <person name="Ng W.-L."/>
            <person name="Kazmierczak K.M."/>
            <person name="Andrzejewski T.M."/>
            <person name="Davidsen T.M."/>
            <person name="Wayne K.J."/>
            <person name="Tettelin H."/>
            <person name="Glass J.I."/>
            <person name="Rusch D."/>
            <person name="Podicherti R."/>
            <person name="Tsui H.-C.T."/>
            <person name="Winkler M.E."/>
        </authorList>
    </citation>
    <scope>NUCLEOTIDE SEQUENCE</scope>
</reference>
<evidence type="ECO:0000313" key="1">
    <source>
        <dbReference type="EMBL" id="SVD51646.1"/>
    </source>
</evidence>